<gene>
    <name evidence="1" type="ORF">AZI86_08505</name>
</gene>
<dbReference type="AlphaFoldDB" id="A0A150WRU1"/>
<name>A0A150WRU1_BDEBC</name>
<dbReference type="SUPFAM" id="SSF53474">
    <property type="entry name" value="alpha/beta-Hydrolases"/>
    <property type="match status" value="1"/>
</dbReference>
<comment type="caution">
    <text evidence="1">The sequence shown here is derived from an EMBL/GenBank/DDBJ whole genome shotgun (WGS) entry which is preliminary data.</text>
</comment>
<dbReference type="OrthoDB" id="5290176at2"/>
<dbReference type="RefSeq" id="WP_061834621.1">
    <property type="nucleotide sequence ID" value="NZ_LUKE01000001.1"/>
</dbReference>
<keyword evidence="2" id="KW-1185">Reference proteome</keyword>
<protein>
    <recommendedName>
        <fullName evidence="3">Alpha/beta hydrolase</fullName>
    </recommendedName>
</protein>
<organism evidence="1 2">
    <name type="scientific">Bdellovibrio bacteriovorus</name>
    <dbReference type="NCBI Taxonomy" id="959"/>
    <lineage>
        <taxon>Bacteria</taxon>
        <taxon>Pseudomonadati</taxon>
        <taxon>Bdellovibrionota</taxon>
        <taxon>Bdellovibrionia</taxon>
        <taxon>Bdellovibrionales</taxon>
        <taxon>Pseudobdellovibrionaceae</taxon>
        <taxon>Bdellovibrio</taxon>
    </lineage>
</organism>
<sequence length="255" mass="29078">MNYAEFANQELPFQGEFFLARNKKFQELIFFVHFYEGSKKQLLRHIKLVNSLGFDAFAFQLSGTLQDLKDLHFPISAKGKFGTKHIYADQIEHLLNLIPGQKIMFTFSNPSASAIEAMARRGCSDTVALVCDSGPTARFLPSAQKLFTHNYHVKPWALTWALAPFLSLGWSPFFHKDLVPDLNTFPEGFKILSIRGWKDELIPPTHIDEVFEPHTQLHWSKLSLPEAQHLTGLRDFKSEYAPILERFLTGVATPV</sequence>
<reference evidence="1 2" key="1">
    <citation type="submission" date="2016-03" db="EMBL/GenBank/DDBJ databases">
        <authorList>
            <person name="Ploux O."/>
        </authorList>
    </citation>
    <scope>NUCLEOTIDE SEQUENCE [LARGE SCALE GENOMIC DNA]</scope>
    <source>
        <strain evidence="1 2">R0</strain>
    </source>
</reference>
<dbReference type="Proteomes" id="UP000075320">
    <property type="component" value="Unassembled WGS sequence"/>
</dbReference>
<evidence type="ECO:0000313" key="2">
    <source>
        <dbReference type="Proteomes" id="UP000075320"/>
    </source>
</evidence>
<dbReference type="InterPro" id="IPR029058">
    <property type="entry name" value="AB_hydrolase_fold"/>
</dbReference>
<evidence type="ECO:0000313" key="1">
    <source>
        <dbReference type="EMBL" id="KYG67044.1"/>
    </source>
</evidence>
<proteinExistence type="predicted"/>
<dbReference type="EMBL" id="LUKE01000001">
    <property type="protein sequence ID" value="KYG67044.1"/>
    <property type="molecule type" value="Genomic_DNA"/>
</dbReference>
<evidence type="ECO:0008006" key="3">
    <source>
        <dbReference type="Google" id="ProtNLM"/>
    </source>
</evidence>
<accession>A0A150WRU1</accession>